<dbReference type="PROSITE" id="PS50893">
    <property type="entry name" value="ABC_TRANSPORTER_2"/>
    <property type="match status" value="2"/>
</dbReference>
<dbReference type="SUPFAM" id="SSF52540">
    <property type="entry name" value="P-loop containing nucleoside triphosphate hydrolases"/>
    <property type="match status" value="2"/>
</dbReference>
<reference evidence="6 7" key="1">
    <citation type="submission" date="2015-04" db="EMBL/GenBank/DDBJ databases">
        <title>Genome sequence of aromatic hydrocarbons-degrading Sphingobium chungbukense DJ77.</title>
        <authorList>
            <person name="Kim Y.-C."/>
            <person name="Chae J.-C."/>
        </authorList>
    </citation>
    <scope>NUCLEOTIDE SEQUENCE [LARGE SCALE GENOMIC DNA]</scope>
    <source>
        <strain evidence="6 7">DJ77</strain>
    </source>
</reference>
<dbReference type="PANTHER" id="PTHR19211">
    <property type="entry name" value="ATP-BINDING TRANSPORT PROTEIN-RELATED"/>
    <property type="match status" value="1"/>
</dbReference>
<dbReference type="Proteomes" id="UP000033874">
    <property type="component" value="Unassembled WGS sequence"/>
</dbReference>
<proteinExistence type="predicted"/>
<evidence type="ECO:0000256" key="4">
    <source>
        <dbReference type="SAM" id="Coils"/>
    </source>
</evidence>
<dbReference type="FunFam" id="3.40.50.300:FF:001320">
    <property type="entry name" value="Heme ABC transporter ATP-binding protein"/>
    <property type="match status" value="1"/>
</dbReference>
<dbReference type="GO" id="GO:0016887">
    <property type="term" value="F:ATP hydrolysis activity"/>
    <property type="evidence" value="ECO:0007669"/>
    <property type="project" value="InterPro"/>
</dbReference>
<keyword evidence="3" id="KW-0067">ATP-binding</keyword>
<feature type="coiled-coil region" evidence="4">
    <location>
        <begin position="222"/>
        <end position="256"/>
    </location>
</feature>
<dbReference type="InterPro" id="IPR050611">
    <property type="entry name" value="ABCF"/>
</dbReference>
<dbReference type="Pfam" id="PF00005">
    <property type="entry name" value="ABC_tran"/>
    <property type="match status" value="2"/>
</dbReference>
<evidence type="ECO:0000256" key="1">
    <source>
        <dbReference type="ARBA" id="ARBA00022737"/>
    </source>
</evidence>
<dbReference type="CDD" id="cd03221">
    <property type="entry name" value="ABCF_EF-3"/>
    <property type="match status" value="1"/>
</dbReference>
<dbReference type="PATRIC" id="fig|56193.3.peg.270"/>
<dbReference type="InterPro" id="IPR003439">
    <property type="entry name" value="ABC_transporter-like_ATP-bd"/>
</dbReference>
<gene>
    <name evidence="6" type="ORF">YP76_01315</name>
</gene>
<keyword evidence="1" id="KW-0677">Repeat</keyword>
<evidence type="ECO:0000313" key="7">
    <source>
        <dbReference type="Proteomes" id="UP000033874"/>
    </source>
</evidence>
<protein>
    <submittedName>
        <fullName evidence="6">ABC transporter</fullName>
    </submittedName>
</protein>
<evidence type="ECO:0000256" key="3">
    <source>
        <dbReference type="ARBA" id="ARBA00022840"/>
    </source>
</evidence>
<feature type="domain" description="ABC transporter" evidence="5">
    <location>
        <begin position="336"/>
        <end position="525"/>
    </location>
</feature>
<feature type="domain" description="ABC transporter" evidence="5">
    <location>
        <begin position="4"/>
        <end position="233"/>
    </location>
</feature>
<dbReference type="InterPro" id="IPR003593">
    <property type="entry name" value="AAA+_ATPase"/>
</dbReference>
<organism evidence="6 7">
    <name type="scientific">Sphingobium chungbukense</name>
    <dbReference type="NCBI Taxonomy" id="56193"/>
    <lineage>
        <taxon>Bacteria</taxon>
        <taxon>Pseudomonadati</taxon>
        <taxon>Pseudomonadota</taxon>
        <taxon>Alphaproteobacteria</taxon>
        <taxon>Sphingomonadales</taxon>
        <taxon>Sphingomonadaceae</taxon>
        <taxon>Sphingobium</taxon>
    </lineage>
</organism>
<name>A0A0M3AU05_9SPHN</name>
<dbReference type="Gene3D" id="3.40.50.300">
    <property type="entry name" value="P-loop containing nucleotide triphosphate hydrolases"/>
    <property type="match status" value="2"/>
</dbReference>
<evidence type="ECO:0000313" key="6">
    <source>
        <dbReference type="EMBL" id="KKW93368.1"/>
    </source>
</evidence>
<dbReference type="GO" id="GO:0005524">
    <property type="term" value="F:ATP binding"/>
    <property type="evidence" value="ECO:0007669"/>
    <property type="project" value="UniProtKB-KW"/>
</dbReference>
<accession>A0A0M3AU05</accession>
<dbReference type="InterPro" id="IPR027417">
    <property type="entry name" value="P-loop_NTPase"/>
</dbReference>
<dbReference type="RefSeq" id="WP_046761813.1">
    <property type="nucleotide sequence ID" value="NZ_LBIC01000001.1"/>
</dbReference>
<dbReference type="InterPro" id="IPR017871">
    <property type="entry name" value="ABC_transporter-like_CS"/>
</dbReference>
<keyword evidence="7" id="KW-1185">Reference proteome</keyword>
<comment type="caution">
    <text evidence="6">The sequence shown here is derived from an EMBL/GenBank/DDBJ whole genome shotgun (WGS) entry which is preliminary data.</text>
</comment>
<sequence length="525" mass="55069">MPSITISQLNWSTPDGIPVLSDLNFRFTTERLGLVGRNGVGKSTLLGLIAGTGMPGSGMVQVDGSVATLRQTVQVAPEERIADLFGVRGEIALLGKAERGEADMAELEACDWTLPGRIEEALAAVGLAADADTPLLQLSGGQRSRAALAAAVFARPDFLLLDEPTNNLDAEGRAALVDLLGGWKAGAIVASHDRALLEAMEAIAELTSLGIRRHGGNWTAYRERKAIELAAAGQALEQAERRVKDIARRTQVAAERKQRRDAAGARKGAKGDMPRILIGMRKNRAEGSGGEAARLAERLGRDAAAAAQAARGRIEIVESLTVALPPTGVSADRPIVRLEDVTAGYRPDAPVLRGFSLRVSGPERIAITGPNGAGKSTLLKLIAGQLPPLSGTVQLSVDCALLDQRVGLLDPQASIAGNFARLHPQASDNAIRAALARFRFRADLALQKVGTLSGGQLLRAGLACVLGGDSLPPLLMLDEPTNHLDLDSIAAVEQGLAAFDGALIVISHDTAFLEAIGVTRKVRLG</sequence>
<dbReference type="PROSITE" id="PS00211">
    <property type="entry name" value="ABC_TRANSPORTER_1"/>
    <property type="match status" value="1"/>
</dbReference>
<dbReference type="STRING" id="56193.YP76_01315"/>
<dbReference type="SMART" id="SM00382">
    <property type="entry name" value="AAA"/>
    <property type="match status" value="2"/>
</dbReference>
<keyword evidence="2" id="KW-0547">Nucleotide-binding</keyword>
<dbReference type="EMBL" id="LBIC01000001">
    <property type="protein sequence ID" value="KKW93368.1"/>
    <property type="molecule type" value="Genomic_DNA"/>
</dbReference>
<evidence type="ECO:0000259" key="5">
    <source>
        <dbReference type="PROSITE" id="PS50893"/>
    </source>
</evidence>
<dbReference type="PANTHER" id="PTHR19211:SF6">
    <property type="entry name" value="BLL7188 PROTEIN"/>
    <property type="match status" value="1"/>
</dbReference>
<evidence type="ECO:0000256" key="2">
    <source>
        <dbReference type="ARBA" id="ARBA00022741"/>
    </source>
</evidence>
<dbReference type="AlphaFoldDB" id="A0A0M3AU05"/>
<keyword evidence="4" id="KW-0175">Coiled coil</keyword>